<reference evidence="1 2" key="1">
    <citation type="submission" date="2014-04" db="EMBL/GenBank/DDBJ databases">
        <authorList>
            <consortium name="DOE Joint Genome Institute"/>
            <person name="Kuo A."/>
            <person name="Kohler A."/>
            <person name="Costa M.D."/>
            <person name="Nagy L.G."/>
            <person name="Floudas D."/>
            <person name="Copeland A."/>
            <person name="Barry K.W."/>
            <person name="Cichocki N."/>
            <person name="Veneault-Fourrey C."/>
            <person name="LaButti K."/>
            <person name="Lindquist E.A."/>
            <person name="Lipzen A."/>
            <person name="Lundell T."/>
            <person name="Morin E."/>
            <person name="Murat C."/>
            <person name="Sun H."/>
            <person name="Tunlid A."/>
            <person name="Henrissat B."/>
            <person name="Grigoriev I.V."/>
            <person name="Hibbett D.S."/>
            <person name="Martin F."/>
            <person name="Nordberg H.P."/>
            <person name="Cantor M.N."/>
            <person name="Hua S.X."/>
        </authorList>
    </citation>
    <scope>NUCLEOTIDE SEQUENCE [LARGE SCALE GENOMIC DNA]</scope>
    <source>
        <strain evidence="1 2">Marx 270</strain>
    </source>
</reference>
<dbReference type="HOGENOM" id="CLU_078867_1_0_1"/>
<name>A0A0C3PC62_PISTI</name>
<proteinExistence type="predicted"/>
<sequence>MICNNLPVHSHYSIENVYLAGIIPGPKEPSHDQINHVLSPLVDDLLKGWSPGLQLTRTALHPLGCLVRCAVIPLVCDMLAARKTAGFAGLGSHPGKYCAFCLQDGWNTANVDVSSWRRRTWQEHVAIATLWKNAATEGIRQQIYTTFGIR</sequence>
<feature type="non-terminal residue" evidence="1">
    <location>
        <position position="150"/>
    </location>
</feature>
<gene>
    <name evidence="1" type="ORF">M404DRAFT_58486</name>
</gene>
<evidence type="ECO:0000313" key="2">
    <source>
        <dbReference type="Proteomes" id="UP000054217"/>
    </source>
</evidence>
<reference evidence="2" key="2">
    <citation type="submission" date="2015-01" db="EMBL/GenBank/DDBJ databases">
        <title>Evolutionary Origins and Diversification of the Mycorrhizal Mutualists.</title>
        <authorList>
            <consortium name="DOE Joint Genome Institute"/>
            <consortium name="Mycorrhizal Genomics Consortium"/>
            <person name="Kohler A."/>
            <person name="Kuo A."/>
            <person name="Nagy L.G."/>
            <person name="Floudas D."/>
            <person name="Copeland A."/>
            <person name="Barry K.W."/>
            <person name="Cichocki N."/>
            <person name="Veneault-Fourrey C."/>
            <person name="LaButti K."/>
            <person name="Lindquist E.A."/>
            <person name="Lipzen A."/>
            <person name="Lundell T."/>
            <person name="Morin E."/>
            <person name="Murat C."/>
            <person name="Riley R."/>
            <person name="Ohm R."/>
            <person name="Sun H."/>
            <person name="Tunlid A."/>
            <person name="Henrissat B."/>
            <person name="Grigoriev I.V."/>
            <person name="Hibbett D.S."/>
            <person name="Martin F."/>
        </authorList>
    </citation>
    <scope>NUCLEOTIDE SEQUENCE [LARGE SCALE GENOMIC DNA]</scope>
    <source>
        <strain evidence="2">Marx 270</strain>
    </source>
</reference>
<dbReference type="STRING" id="870435.A0A0C3PC62"/>
<keyword evidence="2" id="KW-1185">Reference proteome</keyword>
<dbReference type="AlphaFoldDB" id="A0A0C3PC62"/>
<dbReference type="EMBL" id="KN831966">
    <property type="protein sequence ID" value="KIO05596.1"/>
    <property type="molecule type" value="Genomic_DNA"/>
</dbReference>
<dbReference type="Proteomes" id="UP000054217">
    <property type="component" value="Unassembled WGS sequence"/>
</dbReference>
<accession>A0A0C3PC62</accession>
<organism evidence="1 2">
    <name type="scientific">Pisolithus tinctorius Marx 270</name>
    <dbReference type="NCBI Taxonomy" id="870435"/>
    <lineage>
        <taxon>Eukaryota</taxon>
        <taxon>Fungi</taxon>
        <taxon>Dikarya</taxon>
        <taxon>Basidiomycota</taxon>
        <taxon>Agaricomycotina</taxon>
        <taxon>Agaricomycetes</taxon>
        <taxon>Agaricomycetidae</taxon>
        <taxon>Boletales</taxon>
        <taxon>Sclerodermatineae</taxon>
        <taxon>Pisolithaceae</taxon>
        <taxon>Pisolithus</taxon>
    </lineage>
</organism>
<dbReference type="InParanoid" id="A0A0C3PC62"/>
<dbReference type="InterPro" id="IPR004242">
    <property type="entry name" value="Transposase_21"/>
</dbReference>
<dbReference type="OrthoDB" id="3269001at2759"/>
<protein>
    <submittedName>
        <fullName evidence="1">Uncharacterized protein</fullName>
    </submittedName>
</protein>
<dbReference type="Pfam" id="PF02992">
    <property type="entry name" value="Transposase_21"/>
    <property type="match status" value="1"/>
</dbReference>
<evidence type="ECO:0000313" key="1">
    <source>
        <dbReference type="EMBL" id="KIO05596.1"/>
    </source>
</evidence>